<proteinExistence type="predicted"/>
<dbReference type="Pfam" id="PF03861">
    <property type="entry name" value="ANTAR"/>
    <property type="match status" value="1"/>
</dbReference>
<sequence>MATTDQEPARQAALDLLTDSAAGNIPGVDHVSITVRDGQGPLRTLAATDDLAERCDHLQYELEEGPCYAAVTEERFVLVNDLSVSEAFPQYGPRAADLGMGSQAAMQLVHDTRTAGLNLYAHMTGAFDEGTVQLAELFASHAAALLGFATQVDQLTQALRTRTDIAAAVGIVMERYGIDRDRAFSFLARCSQGRNVKIRVLAQQIIDGSFPGTMGKDVLQEWSQLP</sequence>
<evidence type="ECO:0000256" key="1">
    <source>
        <dbReference type="ARBA" id="ARBA00022679"/>
    </source>
</evidence>
<dbReference type="SMART" id="SM01012">
    <property type="entry name" value="ANTAR"/>
    <property type="match status" value="1"/>
</dbReference>
<evidence type="ECO:0000256" key="3">
    <source>
        <dbReference type="ARBA" id="ARBA00023015"/>
    </source>
</evidence>
<evidence type="ECO:0000256" key="2">
    <source>
        <dbReference type="ARBA" id="ARBA00022777"/>
    </source>
</evidence>
<dbReference type="InterPro" id="IPR036388">
    <property type="entry name" value="WH-like_DNA-bd_sf"/>
</dbReference>
<feature type="domain" description="ANTAR" evidence="5">
    <location>
        <begin position="145"/>
        <end position="206"/>
    </location>
</feature>
<keyword evidence="3" id="KW-0805">Transcription regulation</keyword>
<evidence type="ECO:0000313" key="6">
    <source>
        <dbReference type="EMBL" id="MFC0223458.1"/>
    </source>
</evidence>
<dbReference type="InterPro" id="IPR012074">
    <property type="entry name" value="GAF_ANTAR"/>
</dbReference>
<dbReference type="PIRSF" id="PIRSF036625">
    <property type="entry name" value="GAF_ANTAR"/>
    <property type="match status" value="1"/>
</dbReference>
<dbReference type="RefSeq" id="WP_378519204.1">
    <property type="nucleotide sequence ID" value="NZ_CBCSDI010000004.1"/>
</dbReference>
<accession>A0ABV6E384</accession>
<dbReference type="InterPro" id="IPR005561">
    <property type="entry name" value="ANTAR"/>
</dbReference>
<evidence type="ECO:0000313" key="7">
    <source>
        <dbReference type="Proteomes" id="UP001589698"/>
    </source>
</evidence>
<keyword evidence="1" id="KW-0808">Transferase</keyword>
<dbReference type="Gene3D" id="3.30.450.40">
    <property type="match status" value="1"/>
</dbReference>
<organism evidence="6 7">
    <name type="scientific">Nocardioides zeicaulis</name>
    <dbReference type="NCBI Taxonomy" id="1776857"/>
    <lineage>
        <taxon>Bacteria</taxon>
        <taxon>Bacillati</taxon>
        <taxon>Actinomycetota</taxon>
        <taxon>Actinomycetes</taxon>
        <taxon>Propionibacteriales</taxon>
        <taxon>Nocardioidaceae</taxon>
        <taxon>Nocardioides</taxon>
    </lineage>
</organism>
<keyword evidence="4" id="KW-0804">Transcription</keyword>
<dbReference type="SUPFAM" id="SSF52172">
    <property type="entry name" value="CheY-like"/>
    <property type="match status" value="1"/>
</dbReference>
<dbReference type="InterPro" id="IPR003018">
    <property type="entry name" value="GAF"/>
</dbReference>
<dbReference type="InterPro" id="IPR011006">
    <property type="entry name" value="CheY-like_superfamily"/>
</dbReference>
<reference evidence="6 7" key="1">
    <citation type="submission" date="2024-09" db="EMBL/GenBank/DDBJ databases">
        <authorList>
            <person name="Sun Q."/>
            <person name="Mori K."/>
        </authorList>
    </citation>
    <scope>NUCLEOTIDE SEQUENCE [LARGE SCALE GENOMIC DNA]</scope>
    <source>
        <strain evidence="6 7">CCM 8654</strain>
    </source>
</reference>
<evidence type="ECO:0000256" key="4">
    <source>
        <dbReference type="ARBA" id="ARBA00023163"/>
    </source>
</evidence>
<comment type="caution">
    <text evidence="6">The sequence shown here is derived from an EMBL/GenBank/DDBJ whole genome shotgun (WGS) entry which is preliminary data.</text>
</comment>
<name>A0ABV6E384_9ACTN</name>
<keyword evidence="7" id="KW-1185">Reference proteome</keyword>
<dbReference type="SUPFAM" id="SSF55781">
    <property type="entry name" value="GAF domain-like"/>
    <property type="match status" value="1"/>
</dbReference>
<dbReference type="PROSITE" id="PS50921">
    <property type="entry name" value="ANTAR"/>
    <property type="match status" value="1"/>
</dbReference>
<dbReference type="Proteomes" id="UP001589698">
    <property type="component" value="Unassembled WGS sequence"/>
</dbReference>
<protein>
    <submittedName>
        <fullName evidence="6">GAF and ANTAR domain-containing protein</fullName>
    </submittedName>
</protein>
<dbReference type="InterPro" id="IPR029016">
    <property type="entry name" value="GAF-like_dom_sf"/>
</dbReference>
<dbReference type="Gene3D" id="1.10.10.10">
    <property type="entry name" value="Winged helix-like DNA-binding domain superfamily/Winged helix DNA-binding domain"/>
    <property type="match status" value="1"/>
</dbReference>
<gene>
    <name evidence="6" type="ORF">ACFFJG_13285</name>
</gene>
<dbReference type="EMBL" id="JBHLXH010000001">
    <property type="protein sequence ID" value="MFC0223458.1"/>
    <property type="molecule type" value="Genomic_DNA"/>
</dbReference>
<dbReference type="Pfam" id="PF13185">
    <property type="entry name" value="GAF_2"/>
    <property type="match status" value="1"/>
</dbReference>
<keyword evidence="2" id="KW-0418">Kinase</keyword>
<evidence type="ECO:0000259" key="5">
    <source>
        <dbReference type="PROSITE" id="PS50921"/>
    </source>
</evidence>